<dbReference type="SUPFAM" id="SSF88946">
    <property type="entry name" value="Sigma2 domain of RNA polymerase sigma factors"/>
    <property type="match status" value="1"/>
</dbReference>
<accession>A0A918TX40</accession>
<keyword evidence="3" id="KW-0804">Transcription</keyword>
<dbReference type="PANTHER" id="PTHR43133">
    <property type="entry name" value="RNA POLYMERASE ECF-TYPE SIGMA FACTO"/>
    <property type="match status" value="1"/>
</dbReference>
<dbReference type="PANTHER" id="PTHR43133:SF51">
    <property type="entry name" value="RNA POLYMERASE SIGMA FACTOR"/>
    <property type="match status" value="1"/>
</dbReference>
<evidence type="ECO:0000313" key="5">
    <source>
        <dbReference type="EMBL" id="GHC64892.1"/>
    </source>
</evidence>
<proteinExistence type="predicted"/>
<dbReference type="EMBL" id="BMXI01000018">
    <property type="protein sequence ID" value="GHC64892.1"/>
    <property type="molecule type" value="Genomic_DNA"/>
</dbReference>
<dbReference type="Pfam" id="PF04542">
    <property type="entry name" value="Sigma70_r2"/>
    <property type="match status" value="1"/>
</dbReference>
<keyword evidence="2" id="KW-0731">Sigma factor</keyword>
<reference evidence="5" key="2">
    <citation type="submission" date="2020-09" db="EMBL/GenBank/DDBJ databases">
        <authorList>
            <person name="Sun Q."/>
            <person name="Kim S."/>
        </authorList>
    </citation>
    <scope>NUCLEOTIDE SEQUENCE</scope>
    <source>
        <strain evidence="5">KCTC 12988</strain>
    </source>
</reference>
<sequence>MGSDFDKFHLNLLEVNDNPTSSQAPGAFPATRWTLVREAATSDPAALTELCKDYWFPLYCYARRLRDNQADAEDLTQSFFAHLLSKDGLQKAEQDRGKLRSFLIRSLQNFAIDEWRHAKRFKRGGFAQIVSIDAQEAEERYLSEPVEKLTPEVAFDRAWASQLLEDVLNKLSQSYHQAGKGPIFEKLREQLVPGGTQQPYALAAAELGMSEPAVRIAAFKLRNRYRDLLKQTIAQTVSNETEVEEELAHLRAAFVN</sequence>
<dbReference type="Proteomes" id="UP000644507">
    <property type="component" value="Unassembled WGS sequence"/>
</dbReference>
<evidence type="ECO:0000259" key="4">
    <source>
        <dbReference type="Pfam" id="PF04542"/>
    </source>
</evidence>
<comment type="caution">
    <text evidence="5">The sequence shown here is derived from an EMBL/GenBank/DDBJ whole genome shotgun (WGS) entry which is preliminary data.</text>
</comment>
<organism evidence="5 6">
    <name type="scientific">Roseibacillus persicicus</name>
    <dbReference type="NCBI Taxonomy" id="454148"/>
    <lineage>
        <taxon>Bacteria</taxon>
        <taxon>Pseudomonadati</taxon>
        <taxon>Verrucomicrobiota</taxon>
        <taxon>Verrucomicrobiia</taxon>
        <taxon>Verrucomicrobiales</taxon>
        <taxon>Verrucomicrobiaceae</taxon>
        <taxon>Roseibacillus</taxon>
    </lineage>
</organism>
<dbReference type="Gene3D" id="1.10.1740.10">
    <property type="match status" value="1"/>
</dbReference>
<keyword evidence="1" id="KW-0805">Transcription regulation</keyword>
<evidence type="ECO:0000256" key="2">
    <source>
        <dbReference type="ARBA" id="ARBA00023082"/>
    </source>
</evidence>
<dbReference type="GO" id="GO:0006352">
    <property type="term" value="P:DNA-templated transcription initiation"/>
    <property type="evidence" value="ECO:0007669"/>
    <property type="project" value="InterPro"/>
</dbReference>
<dbReference type="InterPro" id="IPR039425">
    <property type="entry name" value="RNA_pol_sigma-70-like"/>
</dbReference>
<dbReference type="AlphaFoldDB" id="A0A918TX40"/>
<keyword evidence="6" id="KW-1185">Reference proteome</keyword>
<feature type="domain" description="RNA polymerase sigma-70 region 2" evidence="4">
    <location>
        <begin position="58"/>
        <end position="120"/>
    </location>
</feature>
<gene>
    <name evidence="5" type="ORF">GCM10007100_35780</name>
</gene>
<dbReference type="GO" id="GO:0016987">
    <property type="term" value="F:sigma factor activity"/>
    <property type="evidence" value="ECO:0007669"/>
    <property type="project" value="UniProtKB-KW"/>
</dbReference>
<dbReference type="InterPro" id="IPR007627">
    <property type="entry name" value="RNA_pol_sigma70_r2"/>
</dbReference>
<evidence type="ECO:0000256" key="3">
    <source>
        <dbReference type="ARBA" id="ARBA00023163"/>
    </source>
</evidence>
<evidence type="ECO:0000313" key="6">
    <source>
        <dbReference type="Proteomes" id="UP000644507"/>
    </source>
</evidence>
<protein>
    <recommendedName>
        <fullName evidence="4">RNA polymerase sigma-70 region 2 domain-containing protein</fullName>
    </recommendedName>
</protein>
<reference evidence="5" key="1">
    <citation type="journal article" date="2014" name="Int. J. Syst. Evol. Microbiol.">
        <title>Complete genome sequence of Corynebacterium casei LMG S-19264T (=DSM 44701T), isolated from a smear-ripened cheese.</title>
        <authorList>
            <consortium name="US DOE Joint Genome Institute (JGI-PGF)"/>
            <person name="Walter F."/>
            <person name="Albersmeier A."/>
            <person name="Kalinowski J."/>
            <person name="Ruckert C."/>
        </authorList>
    </citation>
    <scope>NUCLEOTIDE SEQUENCE</scope>
    <source>
        <strain evidence="5">KCTC 12988</strain>
    </source>
</reference>
<evidence type="ECO:0000256" key="1">
    <source>
        <dbReference type="ARBA" id="ARBA00023015"/>
    </source>
</evidence>
<dbReference type="InterPro" id="IPR013325">
    <property type="entry name" value="RNA_pol_sigma_r2"/>
</dbReference>
<name>A0A918TX40_9BACT</name>